<keyword evidence="1" id="KW-0472">Membrane</keyword>
<accession>A0A9J6NZR4</accession>
<comment type="caution">
    <text evidence="2">The sequence shown here is derived from an EMBL/GenBank/DDBJ whole genome shotgun (WGS) entry which is preliminary data.</text>
</comment>
<reference evidence="2" key="2">
    <citation type="submission" date="2021-04" db="EMBL/GenBank/DDBJ databases">
        <authorList>
            <person name="Dong X."/>
        </authorList>
    </citation>
    <scope>NUCLEOTIDE SEQUENCE</scope>
    <source>
        <strain evidence="2">ZWT</strain>
    </source>
</reference>
<feature type="transmembrane region" description="Helical" evidence="1">
    <location>
        <begin position="402"/>
        <end position="427"/>
    </location>
</feature>
<reference evidence="2" key="1">
    <citation type="journal article" date="2021" name="mSystems">
        <title>Bacteria and Archaea Synergistically Convert Glycine Betaine to Biogenic Methane in the Formosa Cold Seep of the South China Sea.</title>
        <authorList>
            <person name="Li L."/>
            <person name="Zhang W."/>
            <person name="Zhang S."/>
            <person name="Song L."/>
            <person name="Sun Q."/>
            <person name="Zhang H."/>
            <person name="Xiang H."/>
            <person name="Dong X."/>
        </authorList>
    </citation>
    <scope>NUCLEOTIDE SEQUENCE</scope>
    <source>
        <strain evidence="2">ZWT</strain>
    </source>
</reference>
<dbReference type="PANTHER" id="PTHR32063">
    <property type="match status" value="1"/>
</dbReference>
<dbReference type="Gene3D" id="3.30.2090.10">
    <property type="entry name" value="Multidrug efflux transporter AcrB TolC docking domain, DN and DC subdomains"/>
    <property type="match status" value="2"/>
</dbReference>
<dbReference type="SUPFAM" id="SSF82866">
    <property type="entry name" value="Multidrug efflux transporter AcrB transmembrane domain"/>
    <property type="match status" value="2"/>
</dbReference>
<dbReference type="Gene3D" id="3.30.70.1430">
    <property type="entry name" value="Multidrug efflux transporter AcrB pore domain"/>
    <property type="match status" value="2"/>
</dbReference>
<dbReference type="EMBL" id="JAGSOJ010000001">
    <property type="protein sequence ID" value="MCM1988648.1"/>
    <property type="molecule type" value="Genomic_DNA"/>
</dbReference>
<keyword evidence="1" id="KW-1133">Transmembrane helix</keyword>
<dbReference type="RefSeq" id="WP_250857519.1">
    <property type="nucleotide sequence ID" value="NZ_JAGSOJ010000001.1"/>
</dbReference>
<evidence type="ECO:0000313" key="2">
    <source>
        <dbReference type="EMBL" id="MCM1988648.1"/>
    </source>
</evidence>
<feature type="transmembrane region" description="Helical" evidence="1">
    <location>
        <begin position="353"/>
        <end position="369"/>
    </location>
</feature>
<dbReference type="Gene3D" id="3.30.70.1440">
    <property type="entry name" value="Multidrug efflux transporter AcrB pore domain"/>
    <property type="match status" value="1"/>
</dbReference>
<dbReference type="Proteomes" id="UP001056429">
    <property type="component" value="Unassembled WGS sequence"/>
</dbReference>
<evidence type="ECO:0000313" key="3">
    <source>
        <dbReference type="Proteomes" id="UP001056429"/>
    </source>
</evidence>
<feature type="transmembrane region" description="Helical" evidence="1">
    <location>
        <begin position="965"/>
        <end position="986"/>
    </location>
</feature>
<feature type="transmembrane region" description="Helical" evidence="1">
    <location>
        <begin position="376"/>
        <end position="396"/>
    </location>
</feature>
<protein>
    <submittedName>
        <fullName evidence="2">Efflux RND transporter permease subunit</fullName>
    </submittedName>
</protein>
<dbReference type="InterPro" id="IPR027463">
    <property type="entry name" value="AcrB_DN_DC_subdom"/>
</dbReference>
<keyword evidence="3" id="KW-1185">Reference proteome</keyword>
<keyword evidence="1" id="KW-0812">Transmembrane</keyword>
<dbReference type="PANTHER" id="PTHR32063:SF0">
    <property type="entry name" value="SWARMING MOTILITY PROTEIN SWRC"/>
    <property type="match status" value="1"/>
</dbReference>
<dbReference type="GO" id="GO:0005886">
    <property type="term" value="C:plasma membrane"/>
    <property type="evidence" value="ECO:0007669"/>
    <property type="project" value="TreeGrafter"/>
</dbReference>
<sequence length="1030" mass="112410">MSKISSFSVKKPITIIMSILIVIILGAVSLTNLTTDLLPSINLPYAVVSTSYFGASPETIEQMITKPTENSMATVSNIKNIQSVSQENMSMVILEFNEDTNMDSALVEIREKLDMITAYMPSEVGNPMIMKINPDMMPIMNFSLSVKDKEISELTFWFESVIVPRIERIPGVASVTLTGTAKNEIQVKLNNEKIEELNDKMRQSLPPGAPSPGIMITKDMISGILKGQNFSMPSGYINEEGTDYLVRVGDKLDDLEEINTLTIMSSPLMTVTLEDVADINMVDISEESYSKVNGQEAVMISIQKQNNYATTDVAELVEEELDKINIEFENVETVMLMNQADYINDSVKSVSNNLLYGALLAIVILLIFLRDLKPTIIIALAIPISVMAAFIMIYFSKMTLNIISMGGLALGIGMLVDNSIVVIENIYRLRNEGISAKEAAIKGAQQVAGAITASTITTVCVFAPVIFMKGITAEIFKEMALTISFSLIASLIIALTLVPMMASKIMKKSQINKEHRVLDGMKKVYTGILRFSLKHKISVILLALVLFVGSIYGSLQMGTEFFPQSDQGQIMIDVTMPIGVEFEDTAEMLDKLSEIIGKIEDVDTVGASVGGNMMFAMMSGSDSASMNVLLSKERSRTTKEIAQEIREATSNLECEVSVSEQGINMGAMGGSGISIMIKGYDVNTLEDMANDIAGIVQSAEGTTEIDNGISKTSPELKITVDRQKSIEKGLTTAQVFVAVKDAISEENKASKLTLDGQEYDISVYEDDANKQEIDIEGIKNLTIETPMGMKVKVSDVAEVGIESGYASIKRHGQTRYITVAAAIKDGYNVGLVGEDIEEKIKNYDVPEGFTVELQGEQEEIRSSFTMLLYALLLAIVLIYMVMASQFQSLLYPFIVMFSIPLAFTGGFLGLFITNTPVSVVALIGLIILAGIVVNNGIVIVDYINQLKDEGKSTYDAVIEAGNTRFRPIIMTALTTIIALSTMAIGVGENAEMMQPMAITAIGGLIYSTLLTLIIIPVIYTALDKLRKKRV</sequence>
<name>A0A9J6NZR4_9CLOT</name>
<feature type="transmembrane region" description="Helical" evidence="1">
    <location>
        <begin position="864"/>
        <end position="882"/>
    </location>
</feature>
<evidence type="ECO:0000256" key="1">
    <source>
        <dbReference type="SAM" id="Phobius"/>
    </source>
</evidence>
<gene>
    <name evidence="2" type="ORF">KDK92_02775</name>
</gene>
<dbReference type="InterPro" id="IPR001036">
    <property type="entry name" value="Acrflvin-R"/>
</dbReference>
<feature type="transmembrane region" description="Helical" evidence="1">
    <location>
        <begin position="889"/>
        <end position="913"/>
    </location>
</feature>
<proteinExistence type="predicted"/>
<organism evidence="2 3">
    <name type="scientific">Oceanirhabdus seepicola</name>
    <dbReference type="NCBI Taxonomy" id="2828781"/>
    <lineage>
        <taxon>Bacteria</taxon>
        <taxon>Bacillati</taxon>
        <taxon>Bacillota</taxon>
        <taxon>Clostridia</taxon>
        <taxon>Eubacteriales</taxon>
        <taxon>Clostridiaceae</taxon>
        <taxon>Oceanirhabdus</taxon>
    </lineage>
</organism>
<dbReference type="Gene3D" id="1.20.1640.10">
    <property type="entry name" value="Multidrug efflux transporter AcrB transmembrane domain"/>
    <property type="match status" value="2"/>
</dbReference>
<dbReference type="Gene3D" id="3.30.70.1320">
    <property type="entry name" value="Multidrug efflux transporter AcrB pore domain like"/>
    <property type="match status" value="1"/>
</dbReference>
<dbReference type="GO" id="GO:0042910">
    <property type="term" value="F:xenobiotic transmembrane transporter activity"/>
    <property type="evidence" value="ECO:0007669"/>
    <property type="project" value="TreeGrafter"/>
</dbReference>
<dbReference type="Pfam" id="PF00873">
    <property type="entry name" value="ACR_tran"/>
    <property type="match status" value="1"/>
</dbReference>
<dbReference type="SUPFAM" id="SSF82693">
    <property type="entry name" value="Multidrug efflux transporter AcrB pore domain, PN1, PN2, PC1 and PC2 subdomains"/>
    <property type="match status" value="3"/>
</dbReference>
<dbReference type="PRINTS" id="PR00702">
    <property type="entry name" value="ACRIFLAVINRP"/>
</dbReference>
<feature type="transmembrane region" description="Helical" evidence="1">
    <location>
        <begin position="447"/>
        <end position="467"/>
    </location>
</feature>
<dbReference type="SUPFAM" id="SSF82714">
    <property type="entry name" value="Multidrug efflux transporter AcrB TolC docking domain, DN and DC subdomains"/>
    <property type="match status" value="2"/>
</dbReference>
<feature type="transmembrane region" description="Helical" evidence="1">
    <location>
        <begin position="537"/>
        <end position="555"/>
    </location>
</feature>
<feature type="transmembrane region" description="Helical" evidence="1">
    <location>
        <begin position="479"/>
        <end position="498"/>
    </location>
</feature>
<dbReference type="AlphaFoldDB" id="A0A9J6NZR4"/>
<feature type="transmembrane region" description="Helical" evidence="1">
    <location>
        <begin position="998"/>
        <end position="1022"/>
    </location>
</feature>
<feature type="transmembrane region" description="Helical" evidence="1">
    <location>
        <begin position="12"/>
        <end position="33"/>
    </location>
</feature>
<feature type="transmembrane region" description="Helical" evidence="1">
    <location>
        <begin position="919"/>
        <end position="944"/>
    </location>
</feature>